<reference evidence="1 2" key="1">
    <citation type="journal article" date="2021" name="Microbiol. Resour. Announc.">
        <title>Complete Genome Sequences of Two Rhodococcus sp. Strains with Large and Linear Chromosomes, Isolated from Apple Rhizosphere.</title>
        <authorList>
            <person name="Benning S."/>
            <person name="Brugnone N."/>
            <person name="Siani R."/>
            <person name="Kublik S."/>
            <person name="Schloter M."/>
            <person name="Rad V."/>
        </authorList>
    </citation>
    <scope>NUCLEOTIDE SEQUENCE [LARGE SCALE GENOMIC DNA]</scope>
    <source>
        <strain evidence="1 2">R79</strain>
    </source>
</reference>
<dbReference type="Gene3D" id="3.30.70.100">
    <property type="match status" value="1"/>
</dbReference>
<protein>
    <recommendedName>
        <fullName evidence="3">EthD domain-containing protein</fullName>
    </recommendedName>
</protein>
<dbReference type="Proteomes" id="UP000662986">
    <property type="component" value="Chromosome"/>
</dbReference>
<evidence type="ECO:0008006" key="3">
    <source>
        <dbReference type="Google" id="ProtNLM"/>
    </source>
</evidence>
<dbReference type="InterPro" id="IPR011008">
    <property type="entry name" value="Dimeric_a/b-barrel"/>
</dbReference>
<keyword evidence="2" id="KW-1185">Reference proteome</keyword>
<gene>
    <name evidence="1" type="ORF">JWS13_27465</name>
</gene>
<organism evidence="1 2">
    <name type="scientific">Rhodococcus pseudokoreensis</name>
    <dbReference type="NCBI Taxonomy" id="2811421"/>
    <lineage>
        <taxon>Bacteria</taxon>
        <taxon>Bacillati</taxon>
        <taxon>Actinomycetota</taxon>
        <taxon>Actinomycetes</taxon>
        <taxon>Mycobacteriales</taxon>
        <taxon>Nocardiaceae</taxon>
        <taxon>Rhodococcus</taxon>
    </lineage>
</organism>
<proteinExistence type="predicted"/>
<reference evidence="1 2" key="2">
    <citation type="journal article" date="2022" name="Arch. Microbiol.">
        <title>Rhodococcus pseudokoreensis sp. nov. isolated from the rhizosphere of young M26 apple rootstocks.</title>
        <authorList>
            <person name="Kampfer P."/>
            <person name="Glaeser S.P."/>
            <person name="Blom J."/>
            <person name="Wolf J."/>
            <person name="Benning S."/>
            <person name="Schloter M."/>
            <person name="Neumann-Schaal M."/>
        </authorList>
    </citation>
    <scope>NUCLEOTIDE SEQUENCE [LARGE SCALE GENOMIC DNA]</scope>
    <source>
        <strain evidence="1 2">R79</strain>
    </source>
</reference>
<dbReference type="EMBL" id="CP070619">
    <property type="protein sequence ID" value="QSE92107.1"/>
    <property type="molecule type" value="Genomic_DNA"/>
</dbReference>
<dbReference type="SUPFAM" id="SSF54909">
    <property type="entry name" value="Dimeric alpha+beta barrel"/>
    <property type="match status" value="1"/>
</dbReference>
<name>A0A974W7I9_9NOCA</name>
<evidence type="ECO:0000313" key="2">
    <source>
        <dbReference type="Proteomes" id="UP000662986"/>
    </source>
</evidence>
<accession>A0A974W7I9</accession>
<evidence type="ECO:0000313" key="1">
    <source>
        <dbReference type="EMBL" id="QSE92107.1"/>
    </source>
</evidence>
<dbReference type="RefSeq" id="WP_206008475.1">
    <property type="nucleotide sequence ID" value="NZ_CP070619.1"/>
</dbReference>
<sequence>MAKGILLVLSNATETGNEEEFNRWYNEVHAPEIVQRGAAVSFRRFKSSGVPLGKGIPEPGQEYACVYEIEAETVEDVEAIAQRLEQTKDQSQGVSPDMDLTSVRASFMVPVTS</sequence>